<comment type="caution">
    <text evidence="3">The sequence shown here is derived from an EMBL/GenBank/DDBJ whole genome shotgun (WGS) entry which is preliminary data.</text>
</comment>
<dbReference type="Pfam" id="PF01553">
    <property type="entry name" value="Acyltransferase"/>
    <property type="match status" value="1"/>
</dbReference>
<keyword evidence="3" id="KW-0808">Transferase</keyword>
<dbReference type="InterPro" id="IPR002123">
    <property type="entry name" value="Plipid/glycerol_acylTrfase"/>
</dbReference>
<dbReference type="EMBL" id="LNXV01000033">
    <property type="protein sequence ID" value="KTC78081.1"/>
    <property type="molecule type" value="Genomic_DNA"/>
</dbReference>
<proteinExistence type="predicted"/>
<evidence type="ECO:0000313" key="3">
    <source>
        <dbReference type="EMBL" id="KTC78081.1"/>
    </source>
</evidence>
<keyword evidence="1" id="KW-1133">Transmembrane helix</keyword>
<feature type="domain" description="Phospholipid/glycerol acyltransferase" evidence="2">
    <location>
        <begin position="94"/>
        <end position="236"/>
    </location>
</feature>
<dbReference type="CDD" id="cd07990">
    <property type="entry name" value="LPLAT_LCLAT1-like"/>
    <property type="match status" value="1"/>
</dbReference>
<keyword evidence="1" id="KW-0812">Transmembrane</keyword>
<dbReference type="AlphaFoldDB" id="A0A0W0S4R2"/>
<dbReference type="PATRIC" id="fig|29422.6.peg.2525"/>
<dbReference type="PANTHER" id="PTHR10983">
    <property type="entry name" value="1-ACYLGLYCEROL-3-PHOSPHATE ACYLTRANSFERASE-RELATED"/>
    <property type="match status" value="1"/>
</dbReference>
<dbReference type="SUPFAM" id="SSF69593">
    <property type="entry name" value="Glycerol-3-phosphate (1)-acyltransferase"/>
    <property type="match status" value="1"/>
</dbReference>
<keyword evidence="1" id="KW-0472">Membrane</keyword>
<dbReference type="STRING" id="29422.Lbru_2373"/>
<dbReference type="Proteomes" id="UP000054742">
    <property type="component" value="Unassembled WGS sequence"/>
</dbReference>
<accession>A0A0W0S4R2</accession>
<dbReference type="NCBIfam" id="NF010621">
    <property type="entry name" value="PRK14014.1"/>
    <property type="match status" value="1"/>
</dbReference>
<dbReference type="GO" id="GO:0016746">
    <property type="term" value="F:acyltransferase activity"/>
    <property type="evidence" value="ECO:0007669"/>
    <property type="project" value="UniProtKB-KW"/>
</dbReference>
<gene>
    <name evidence="3" type="ORF">Lbru_2373</name>
</gene>
<evidence type="ECO:0000256" key="1">
    <source>
        <dbReference type="SAM" id="Phobius"/>
    </source>
</evidence>
<feature type="transmembrane region" description="Helical" evidence="1">
    <location>
        <begin position="15"/>
        <end position="41"/>
    </location>
</feature>
<organism evidence="3 4">
    <name type="scientific">Legionella brunensis</name>
    <dbReference type="NCBI Taxonomy" id="29422"/>
    <lineage>
        <taxon>Bacteria</taxon>
        <taxon>Pseudomonadati</taxon>
        <taxon>Pseudomonadota</taxon>
        <taxon>Gammaproteobacteria</taxon>
        <taxon>Legionellales</taxon>
        <taxon>Legionellaceae</taxon>
        <taxon>Legionella</taxon>
    </lineage>
</organism>
<reference evidence="3 4" key="1">
    <citation type="submission" date="2015-11" db="EMBL/GenBank/DDBJ databases">
        <title>Genomic analysis of 38 Legionella species identifies large and diverse effector repertoires.</title>
        <authorList>
            <person name="Burstein D."/>
            <person name="Amaro F."/>
            <person name="Zusman T."/>
            <person name="Lifshitz Z."/>
            <person name="Cohen O."/>
            <person name="Gilbert J.A."/>
            <person name="Pupko T."/>
            <person name="Shuman H.A."/>
            <person name="Segal G."/>
        </authorList>
    </citation>
    <scope>NUCLEOTIDE SEQUENCE [LARGE SCALE GENOMIC DNA]</scope>
    <source>
        <strain evidence="3 4">ATCC 43878</strain>
    </source>
</reference>
<evidence type="ECO:0000313" key="4">
    <source>
        <dbReference type="Proteomes" id="UP000054742"/>
    </source>
</evidence>
<protein>
    <submittedName>
        <fullName evidence="3">Acyltransferase</fullName>
    </submittedName>
</protein>
<keyword evidence="4" id="KW-1185">Reference proteome</keyword>
<evidence type="ECO:0000259" key="2">
    <source>
        <dbReference type="SMART" id="SM00563"/>
    </source>
</evidence>
<keyword evidence="3" id="KW-0012">Acyltransferase</keyword>
<sequence>MERTLNNVKKSGGQLHGIIAISILILTTTLSFIPILCIGILKFFPNRRGKLWCTKMVDKVASFWSALNNSYISRTQKITWHVEGLENLSRKNWYLIIANHQSWLDIVVLQRLFNRKIPVLKFFIKDQLKWVPLLGFAWWAMGCPFMKRYSPEYLTKKPHKKGKDLQATQKAVELFKHTPAAIMNFVEGTRFSSQKNRHQQSPYQFLLKPKAGGISFVISTMGQQFTSLLDVTIIYSNTKHSLWDFLCRRIDAIKVHIRQLPIPKQFINSSLVEDDKAQAEFRTWLNNSWQEKDNLIASLKG</sequence>
<dbReference type="PANTHER" id="PTHR10983:SF16">
    <property type="entry name" value="LYSOCARDIOLIPIN ACYLTRANSFERASE 1"/>
    <property type="match status" value="1"/>
</dbReference>
<name>A0A0W0S4R2_9GAMM</name>
<dbReference type="SMART" id="SM00563">
    <property type="entry name" value="PlsC"/>
    <property type="match status" value="1"/>
</dbReference>